<keyword evidence="1" id="KW-0694">RNA-binding</keyword>
<dbReference type="RefSeq" id="XP_007374100.1">
    <property type="nucleotide sequence ID" value="XM_007374038.1"/>
</dbReference>
<dbReference type="GO" id="GO:0003723">
    <property type="term" value="F:RNA binding"/>
    <property type="evidence" value="ECO:0007669"/>
    <property type="project" value="UniProtKB-UniRule"/>
</dbReference>
<feature type="compositionally biased region" description="Basic and acidic residues" evidence="2">
    <location>
        <begin position="1043"/>
        <end position="1055"/>
    </location>
</feature>
<feature type="compositionally biased region" description="Basic and acidic residues" evidence="2">
    <location>
        <begin position="894"/>
        <end position="908"/>
    </location>
</feature>
<reference evidence="4 5" key="1">
    <citation type="journal article" date="2011" name="Proc. Natl. Acad. Sci. U.S.A.">
        <title>Comparative genomics of xylose-fermenting fungi for enhanced biofuel production.</title>
        <authorList>
            <person name="Wohlbach D.J."/>
            <person name="Kuo A."/>
            <person name="Sato T.K."/>
            <person name="Potts K.M."/>
            <person name="Salamov A.A."/>
            <person name="LaButti K.M."/>
            <person name="Sun H."/>
            <person name="Clum A."/>
            <person name="Pangilinan J.L."/>
            <person name="Lindquist E.A."/>
            <person name="Lucas S."/>
            <person name="Lapidus A."/>
            <person name="Jin M."/>
            <person name="Gunawan C."/>
            <person name="Balan V."/>
            <person name="Dale B.E."/>
            <person name="Jeffries T.W."/>
            <person name="Zinkel R."/>
            <person name="Barry K.W."/>
            <person name="Grigoriev I.V."/>
            <person name="Gasch A.P."/>
        </authorList>
    </citation>
    <scope>NUCLEOTIDE SEQUENCE [LARGE SCALE GENOMIC DNA]</scope>
    <source>
        <strain evidence="5">NRRL Y-27907 / 11-Y1</strain>
    </source>
</reference>
<dbReference type="SMART" id="SM00360">
    <property type="entry name" value="RRM"/>
    <property type="match status" value="1"/>
</dbReference>
<organism evidence="5">
    <name type="scientific">Spathaspora passalidarum (strain NRRL Y-27907 / 11-Y1)</name>
    <dbReference type="NCBI Taxonomy" id="619300"/>
    <lineage>
        <taxon>Eukaryota</taxon>
        <taxon>Fungi</taxon>
        <taxon>Dikarya</taxon>
        <taxon>Ascomycota</taxon>
        <taxon>Saccharomycotina</taxon>
        <taxon>Pichiomycetes</taxon>
        <taxon>Debaryomycetaceae</taxon>
        <taxon>Spathaspora</taxon>
    </lineage>
</organism>
<feature type="compositionally biased region" description="Basic and acidic residues" evidence="2">
    <location>
        <begin position="706"/>
        <end position="716"/>
    </location>
</feature>
<dbReference type="InterPro" id="IPR012677">
    <property type="entry name" value="Nucleotide-bd_a/b_plait_sf"/>
</dbReference>
<protein>
    <recommendedName>
        <fullName evidence="3">RRM domain-containing protein</fullName>
    </recommendedName>
</protein>
<dbReference type="HOGENOM" id="CLU_247545_0_0_1"/>
<evidence type="ECO:0000313" key="5">
    <source>
        <dbReference type="Proteomes" id="UP000000709"/>
    </source>
</evidence>
<dbReference type="KEGG" id="spaa:SPAPADRAFT_65646"/>
<feature type="compositionally biased region" description="Basic and acidic residues" evidence="2">
    <location>
        <begin position="859"/>
        <end position="870"/>
    </location>
</feature>
<dbReference type="STRING" id="619300.G3AJ04"/>
<name>G3AJ04_SPAPN</name>
<proteinExistence type="predicted"/>
<evidence type="ECO:0000256" key="2">
    <source>
        <dbReference type="SAM" id="MobiDB-lite"/>
    </source>
</evidence>
<feature type="compositionally biased region" description="Pro residues" evidence="2">
    <location>
        <begin position="589"/>
        <end position="603"/>
    </location>
</feature>
<feature type="region of interest" description="Disordered" evidence="2">
    <location>
        <begin position="555"/>
        <end position="620"/>
    </location>
</feature>
<dbReference type="Gene3D" id="3.30.70.330">
    <property type="match status" value="1"/>
</dbReference>
<dbReference type="EMBL" id="GL996500">
    <property type="protein sequence ID" value="EGW34516.1"/>
    <property type="molecule type" value="Genomic_DNA"/>
</dbReference>
<dbReference type="GeneID" id="18875054"/>
<feature type="compositionally biased region" description="Basic and acidic residues" evidence="2">
    <location>
        <begin position="656"/>
        <end position="665"/>
    </location>
</feature>
<feature type="compositionally biased region" description="Polar residues" evidence="2">
    <location>
        <begin position="1482"/>
        <end position="1496"/>
    </location>
</feature>
<feature type="compositionally biased region" description="Basic residues" evidence="2">
    <location>
        <begin position="158"/>
        <end position="174"/>
    </location>
</feature>
<dbReference type="OrthoDB" id="272703at2759"/>
<dbReference type="PROSITE" id="PS50102">
    <property type="entry name" value="RRM"/>
    <property type="match status" value="1"/>
</dbReference>
<feature type="compositionally biased region" description="Polar residues" evidence="2">
    <location>
        <begin position="921"/>
        <end position="937"/>
    </location>
</feature>
<feature type="compositionally biased region" description="Polar residues" evidence="2">
    <location>
        <begin position="756"/>
        <end position="766"/>
    </location>
</feature>
<dbReference type="CDD" id="cd00590">
    <property type="entry name" value="RRM_SF"/>
    <property type="match status" value="1"/>
</dbReference>
<feature type="compositionally biased region" description="Polar residues" evidence="2">
    <location>
        <begin position="1017"/>
        <end position="1042"/>
    </location>
</feature>
<feature type="region of interest" description="Disordered" evidence="2">
    <location>
        <begin position="1127"/>
        <end position="1162"/>
    </location>
</feature>
<dbReference type="InParanoid" id="G3AJ04"/>
<dbReference type="SUPFAM" id="SSF54928">
    <property type="entry name" value="RNA-binding domain, RBD"/>
    <property type="match status" value="1"/>
</dbReference>
<feature type="compositionally biased region" description="Low complexity" evidence="2">
    <location>
        <begin position="1449"/>
        <end position="1460"/>
    </location>
</feature>
<feature type="compositionally biased region" description="Polar residues" evidence="2">
    <location>
        <begin position="1075"/>
        <end position="1086"/>
    </location>
</feature>
<feature type="region of interest" description="Disordered" evidence="2">
    <location>
        <begin position="654"/>
        <end position="908"/>
    </location>
</feature>
<keyword evidence="5" id="KW-1185">Reference proteome</keyword>
<feature type="compositionally biased region" description="Polar residues" evidence="2">
    <location>
        <begin position="717"/>
        <end position="744"/>
    </location>
</feature>
<feature type="compositionally biased region" description="Basic and acidic residues" evidence="2">
    <location>
        <begin position="746"/>
        <end position="755"/>
    </location>
</feature>
<dbReference type="SUPFAM" id="SSF101447">
    <property type="entry name" value="Formin homology 2 domain (FH2 domain)"/>
    <property type="match status" value="1"/>
</dbReference>
<feature type="compositionally biased region" description="Acidic residues" evidence="2">
    <location>
        <begin position="675"/>
        <end position="684"/>
    </location>
</feature>
<feature type="region of interest" description="Disordered" evidence="2">
    <location>
        <begin position="1017"/>
        <end position="1055"/>
    </location>
</feature>
<evidence type="ECO:0000256" key="1">
    <source>
        <dbReference type="PROSITE-ProRule" id="PRU00176"/>
    </source>
</evidence>
<feature type="domain" description="RRM" evidence="3">
    <location>
        <begin position="26"/>
        <end position="107"/>
    </location>
</feature>
<evidence type="ECO:0000313" key="4">
    <source>
        <dbReference type="EMBL" id="EGW34516.1"/>
    </source>
</evidence>
<dbReference type="eggNOG" id="KOG0108">
    <property type="taxonomic scope" value="Eukaryota"/>
</dbReference>
<feature type="region of interest" description="Disordered" evidence="2">
    <location>
        <begin position="921"/>
        <end position="944"/>
    </location>
</feature>
<dbReference type="InterPro" id="IPR000504">
    <property type="entry name" value="RRM_dom"/>
</dbReference>
<feature type="region of interest" description="Disordered" evidence="2">
    <location>
        <begin position="146"/>
        <end position="175"/>
    </location>
</feature>
<sequence length="1525" mass="172396">MNGVDNSIHGGKRGLPPTGPLAAASCILWVGAVPYEWDEETIKSVVCGSGNIVDVRVLFDSPVKNKGFCFIEYETPYDAVRAKRLISKIAIKALNGTKRLRVEISKDPPKWTDPALHERPIMQLNRGKLPENVKLPWEMTTASEGISSKNGDFNTHPGMKRTWSKRRGAKRGRGRPFTNISQVFHVNNLNHQPIQSGNSRFSNKVDIEEYSYPENKQYEDLFAQTDSRGSNKTIDLFPPVNVHHKGNDENLFANRVSREQDDDLFANRIESGANDVLFPLANSSSIPLSDQAGSVVNDKSDNDPSEANPNIDVDSCSKHDELKQPLYNHNQVQTDEINQAKHTHDATQAKQTHAGHGPLKPDIIICNNNSPLGIQDQIKTAELRIMLKLKGWLSKCKLEPQEDIPQTILAKYLSESSTSWLGDICRFLFLNYNKLRIFQEQDPEYNTKSSLFQFYLLTFSQGRAKYLDNEIHEKFFHIFLSILSTYKRVYNEIQYGYNFKIPFGIDVDTFAEHILNTKEDEERLQEMRRIEAIYNSGEMTHDSHLAVTGKPSPILAQIPLPPPLTPPPPSSTPPLPHPPSRQPSRSLVLPPPPPPPPPPPLPPQEEIDSSSDEFNQSRKLEPLVSSLKETKNSEIRGVLKDTVVVGAGEVLPDYDEVSHIDESQTKRRKTTTQIESDDSFEPEAENAKIAEESVGNDPTKVISNTKESERANDHPTKSSNFPYLQNRNGSIDSTNGAQPHTSPDLNLEKSLEESFRTTLKRIQSPQDEQEVLIIQARKERQRKKNKELLKQFNKNQTEVRRHGEVRRFKESCRDNHDDTRVTRRHSDEHIGEKSPVHTRTPPVNEMSSKRALSMRRSTSHKEGKEKEMLKHRPFGNEISSRHSEKSPDAGISNEYEKEKNRNEEKSQEVIVIHDVKLTIQQNSKSPDAINESPQTVENAHDDDMDDSLIETSSEIFEQQKQKRKGIVIDLSTNNELGIVQNEETDDVNAVIAPVETGNEISDKLSNKLDDLLHETENMTQNEKIRNQATYEQSGSEENVTNEELQKKATSDKEDRSYTVELVVCQDDASVQETEQINPISGDTSEPSCGKATDGSTSLNTVRVTLSPQVHDNNEIVGDVDQNRIDEVSQHQQSSTERNEEATSSKHQIGQLEQAGQPQEGRSETVIAVEKLRDQSEKENIQALEGYGQELTDFFSFSQQGSQPLFVAPPAQQHQQAHVVDQQRKSSGIEQQLQEIREAQLQEHEKQHVDMVSEEKERLARVHMVQAQISQSQRVAAAQKQTQKEYERLQQEFSVKASEAAKDLQRQIELVNFKQKQYLEELTKRARAEIDQIKEKHQAYMKSLKNSYLSQAVTINAASRNTGNQAPLPTFNLIPQYNQFSSDNNISMCWHSGQTNLQSYSVVPPQQNALNQQTSPNNTSLVQQQSPTFGSFVLPSRDVMMQPTARSASQLPQQNLPRLPQEGAPNSQTSGKLSYLEKRYRYDSSNVGTSRLSTRTSFAPRRSPTKREVVDVYIPPEIHTLLNSSK</sequence>
<feature type="region of interest" description="Disordered" evidence="2">
    <location>
        <begin position="1075"/>
        <end position="1096"/>
    </location>
</feature>
<dbReference type="Proteomes" id="UP000000709">
    <property type="component" value="Unassembled WGS sequence"/>
</dbReference>
<evidence type="ECO:0000259" key="3">
    <source>
        <dbReference type="PROSITE" id="PS50102"/>
    </source>
</evidence>
<feature type="region of interest" description="Disordered" evidence="2">
    <location>
        <begin position="1442"/>
        <end position="1505"/>
    </location>
</feature>
<accession>G3AJ04</accession>
<dbReference type="InterPro" id="IPR035979">
    <property type="entry name" value="RBD_domain_sf"/>
</dbReference>
<feature type="compositionally biased region" description="Basic and acidic residues" evidence="2">
    <location>
        <begin position="797"/>
        <end position="835"/>
    </location>
</feature>
<dbReference type="Pfam" id="PF00076">
    <property type="entry name" value="RRM_1"/>
    <property type="match status" value="1"/>
</dbReference>
<feature type="region of interest" description="Disordered" evidence="2">
    <location>
        <begin position="288"/>
        <end position="315"/>
    </location>
</feature>
<gene>
    <name evidence="4" type="ORF">SPAPADRAFT_65646</name>
</gene>
<feature type="compositionally biased region" description="Pro residues" evidence="2">
    <location>
        <begin position="559"/>
        <end position="581"/>
    </location>
</feature>